<gene>
    <name evidence="2" type="ORF">VOLCADRAFT_92501</name>
</gene>
<dbReference type="InParanoid" id="D8TZT9"/>
<organism evidence="3">
    <name type="scientific">Volvox carteri f. nagariensis</name>
    <dbReference type="NCBI Taxonomy" id="3068"/>
    <lineage>
        <taxon>Eukaryota</taxon>
        <taxon>Viridiplantae</taxon>
        <taxon>Chlorophyta</taxon>
        <taxon>core chlorophytes</taxon>
        <taxon>Chlorophyceae</taxon>
        <taxon>CS clade</taxon>
        <taxon>Chlamydomonadales</taxon>
        <taxon>Volvocaceae</taxon>
        <taxon>Volvox</taxon>
    </lineage>
</organism>
<accession>D8TZT9</accession>
<protein>
    <submittedName>
        <fullName evidence="2">Uncharacterized protein</fullName>
    </submittedName>
</protein>
<reference evidence="2 3" key="1">
    <citation type="journal article" date="2010" name="Science">
        <title>Genomic analysis of organismal complexity in the multicellular green alga Volvox carteri.</title>
        <authorList>
            <person name="Prochnik S.E."/>
            <person name="Umen J."/>
            <person name="Nedelcu A.M."/>
            <person name="Hallmann A."/>
            <person name="Miller S.M."/>
            <person name="Nishii I."/>
            <person name="Ferris P."/>
            <person name="Kuo A."/>
            <person name="Mitros T."/>
            <person name="Fritz-Laylin L.K."/>
            <person name="Hellsten U."/>
            <person name="Chapman J."/>
            <person name="Simakov O."/>
            <person name="Rensing S.A."/>
            <person name="Terry A."/>
            <person name="Pangilinan J."/>
            <person name="Kapitonov V."/>
            <person name="Jurka J."/>
            <person name="Salamov A."/>
            <person name="Shapiro H."/>
            <person name="Schmutz J."/>
            <person name="Grimwood J."/>
            <person name="Lindquist E."/>
            <person name="Lucas S."/>
            <person name="Grigoriev I.V."/>
            <person name="Schmitt R."/>
            <person name="Kirk D."/>
            <person name="Rokhsar D.S."/>
        </authorList>
    </citation>
    <scope>NUCLEOTIDE SEQUENCE [LARGE SCALE GENOMIC DNA]</scope>
    <source>
        <strain evidence="3">f. Nagariensis / Eve</strain>
    </source>
</reference>
<name>D8TZT9_VOLCA</name>
<dbReference type="EMBL" id="GL378347">
    <property type="protein sequence ID" value="EFJ47073.1"/>
    <property type="molecule type" value="Genomic_DNA"/>
</dbReference>
<proteinExistence type="predicted"/>
<feature type="region of interest" description="Disordered" evidence="1">
    <location>
        <begin position="111"/>
        <end position="147"/>
    </location>
</feature>
<dbReference type="Proteomes" id="UP000001058">
    <property type="component" value="Unassembled WGS sequence"/>
</dbReference>
<evidence type="ECO:0000313" key="2">
    <source>
        <dbReference type="EMBL" id="EFJ47073.1"/>
    </source>
</evidence>
<dbReference type="RefSeq" id="XP_002951968.1">
    <property type="nucleotide sequence ID" value="XM_002951922.1"/>
</dbReference>
<evidence type="ECO:0000256" key="1">
    <source>
        <dbReference type="SAM" id="MobiDB-lite"/>
    </source>
</evidence>
<sequence>MEANTDALRGRGPHYRLNLRQASAHEPIAALRNPVFTNCTLPVIIVADFLYNMGEFFAKVLTAVDLLSTMSLDDKVTLVLQTPMGLHMAAFHSLFLMPYSRYPAITASELGGKGCSDPRDGGTSSSRDGCEPAGDEDPVNRDSTTGCRTHRAVPWSIEPQQPHCFERTACPLRQLPNCLSFLTFLRLTSQKVVILISQPQRHYFIFHPFFIQLNNIK</sequence>
<keyword evidence="3" id="KW-1185">Reference proteome</keyword>
<evidence type="ECO:0000313" key="3">
    <source>
        <dbReference type="Proteomes" id="UP000001058"/>
    </source>
</evidence>
<dbReference type="GeneID" id="9615962"/>
<dbReference type="AlphaFoldDB" id="D8TZT9"/>
<dbReference type="KEGG" id="vcn:VOLCADRAFT_92501"/>
<dbReference type="OrthoDB" id="529565at2759"/>